<accession>A0ABN4R4K6</accession>
<sequence length="123" mass="13306">MAVGRGDVARAVRHGHAIRHAIAGAIAAGQSLQVGQGLFLEFRRQRVVGQQQFRHVVIAGVEPGGGHVQRLRQALDQEEARRVLAALILIHSRAGGHLVQARKRTQPFLGKARTESCLFEPAG</sequence>
<name>A0ABN4R4K6_9BORD</name>
<protein>
    <submittedName>
        <fullName evidence="1">Uncharacterized protein</fullName>
    </submittedName>
</protein>
<organism evidence="1 2">
    <name type="scientific">Bordetella bronchialis</name>
    <dbReference type="NCBI Taxonomy" id="463025"/>
    <lineage>
        <taxon>Bacteria</taxon>
        <taxon>Pseudomonadati</taxon>
        <taxon>Pseudomonadota</taxon>
        <taxon>Betaproteobacteria</taxon>
        <taxon>Burkholderiales</taxon>
        <taxon>Alcaligenaceae</taxon>
        <taxon>Bordetella</taxon>
    </lineage>
</organism>
<reference evidence="1 2" key="1">
    <citation type="submission" date="2016-06" db="EMBL/GenBank/DDBJ databases">
        <title>Complete genome sequences of Bordetella bronchialis and Bordetella flabilis.</title>
        <authorList>
            <person name="LiPuma J.J."/>
            <person name="Spilker T."/>
        </authorList>
    </citation>
    <scope>NUCLEOTIDE SEQUENCE [LARGE SCALE GENOMIC DNA]</scope>
    <source>
        <strain evidence="1 2">AU3182</strain>
    </source>
</reference>
<proteinExistence type="predicted"/>
<dbReference type="EMBL" id="CP016170">
    <property type="protein sequence ID" value="ANN68213.1"/>
    <property type="molecule type" value="Genomic_DNA"/>
</dbReference>
<gene>
    <name evidence="1" type="ORF">BAU06_19630</name>
</gene>
<dbReference type="Proteomes" id="UP000091897">
    <property type="component" value="Chromosome"/>
</dbReference>
<keyword evidence="2" id="KW-1185">Reference proteome</keyword>
<evidence type="ECO:0000313" key="2">
    <source>
        <dbReference type="Proteomes" id="UP000091897"/>
    </source>
</evidence>
<evidence type="ECO:0000313" key="1">
    <source>
        <dbReference type="EMBL" id="ANN68213.1"/>
    </source>
</evidence>